<evidence type="ECO:0000313" key="1">
    <source>
        <dbReference type="EMBL" id="JAE27999.1"/>
    </source>
</evidence>
<sequence>MDSTFTKAVLFSLFPTH</sequence>
<reference evidence="1" key="2">
    <citation type="journal article" date="2015" name="Data Brief">
        <title>Shoot transcriptome of the giant reed, Arundo donax.</title>
        <authorList>
            <person name="Barrero R.A."/>
            <person name="Guerrero F.D."/>
            <person name="Moolhuijzen P."/>
            <person name="Goolsby J.A."/>
            <person name="Tidwell J."/>
            <person name="Bellgard S.E."/>
            <person name="Bellgard M.I."/>
        </authorList>
    </citation>
    <scope>NUCLEOTIDE SEQUENCE</scope>
    <source>
        <tissue evidence="1">Shoot tissue taken approximately 20 cm above the soil surface</tissue>
    </source>
</reference>
<accession>A0A0A9GWS6</accession>
<protein>
    <submittedName>
        <fullName evidence="1">Uncharacterized protein</fullName>
    </submittedName>
</protein>
<reference evidence="1" key="1">
    <citation type="submission" date="2014-09" db="EMBL/GenBank/DDBJ databases">
        <authorList>
            <person name="Magalhaes I.L.F."/>
            <person name="Oliveira U."/>
            <person name="Santos F.R."/>
            <person name="Vidigal T.H.D.A."/>
            <person name="Brescovit A.D."/>
            <person name="Santos A.J."/>
        </authorList>
    </citation>
    <scope>NUCLEOTIDE SEQUENCE</scope>
    <source>
        <tissue evidence="1">Shoot tissue taken approximately 20 cm above the soil surface</tissue>
    </source>
</reference>
<name>A0A0A9GWS6_ARUDO</name>
<dbReference type="EMBL" id="GBRH01169897">
    <property type="protein sequence ID" value="JAE27999.1"/>
    <property type="molecule type" value="Transcribed_RNA"/>
</dbReference>
<dbReference type="AlphaFoldDB" id="A0A0A9GWS6"/>
<proteinExistence type="predicted"/>
<organism evidence="1">
    <name type="scientific">Arundo donax</name>
    <name type="common">Giant reed</name>
    <name type="synonym">Donax arundinaceus</name>
    <dbReference type="NCBI Taxonomy" id="35708"/>
    <lineage>
        <taxon>Eukaryota</taxon>
        <taxon>Viridiplantae</taxon>
        <taxon>Streptophyta</taxon>
        <taxon>Embryophyta</taxon>
        <taxon>Tracheophyta</taxon>
        <taxon>Spermatophyta</taxon>
        <taxon>Magnoliopsida</taxon>
        <taxon>Liliopsida</taxon>
        <taxon>Poales</taxon>
        <taxon>Poaceae</taxon>
        <taxon>PACMAD clade</taxon>
        <taxon>Arundinoideae</taxon>
        <taxon>Arundineae</taxon>
        <taxon>Arundo</taxon>
    </lineage>
</organism>